<dbReference type="SFLD" id="SFLDS00003">
    <property type="entry name" value="Haloacid_Dehalogenase"/>
    <property type="match status" value="1"/>
</dbReference>
<dbReference type="Pfam" id="PF00702">
    <property type="entry name" value="Hydrolase"/>
    <property type="match status" value="1"/>
</dbReference>
<evidence type="ECO:0000313" key="1">
    <source>
        <dbReference type="EMBL" id="GAA3360712.1"/>
    </source>
</evidence>
<dbReference type="Gene3D" id="1.10.150.240">
    <property type="entry name" value="Putative phosphatase, domain 2"/>
    <property type="match status" value="1"/>
</dbReference>
<dbReference type="PANTHER" id="PTHR43481">
    <property type="entry name" value="FRUCTOSE-1-PHOSPHATE PHOSPHATASE"/>
    <property type="match status" value="1"/>
</dbReference>
<proteinExistence type="predicted"/>
<dbReference type="GO" id="GO:0016787">
    <property type="term" value="F:hydrolase activity"/>
    <property type="evidence" value="ECO:0007669"/>
    <property type="project" value="UniProtKB-KW"/>
</dbReference>
<dbReference type="InterPro" id="IPR051806">
    <property type="entry name" value="HAD-like_SPP"/>
</dbReference>
<dbReference type="RefSeq" id="WP_344928886.1">
    <property type="nucleotide sequence ID" value="NZ_BAAAYK010000038.1"/>
</dbReference>
<dbReference type="Gene3D" id="3.40.50.1000">
    <property type="entry name" value="HAD superfamily/HAD-like"/>
    <property type="match status" value="1"/>
</dbReference>
<name>A0ABP6RUQ4_9PSEU</name>
<reference evidence="2" key="1">
    <citation type="journal article" date="2019" name="Int. J. Syst. Evol. Microbiol.">
        <title>The Global Catalogue of Microorganisms (GCM) 10K type strain sequencing project: providing services to taxonomists for standard genome sequencing and annotation.</title>
        <authorList>
            <consortium name="The Broad Institute Genomics Platform"/>
            <consortium name="The Broad Institute Genome Sequencing Center for Infectious Disease"/>
            <person name="Wu L."/>
            <person name="Ma J."/>
        </authorList>
    </citation>
    <scope>NUCLEOTIDE SEQUENCE [LARGE SCALE GENOMIC DNA]</scope>
    <source>
        <strain evidence="2">JCM 9687</strain>
    </source>
</reference>
<organism evidence="1 2">
    <name type="scientific">Saccharopolyspora gregorii</name>
    <dbReference type="NCBI Taxonomy" id="33914"/>
    <lineage>
        <taxon>Bacteria</taxon>
        <taxon>Bacillati</taxon>
        <taxon>Actinomycetota</taxon>
        <taxon>Actinomycetes</taxon>
        <taxon>Pseudonocardiales</taxon>
        <taxon>Pseudonocardiaceae</taxon>
        <taxon>Saccharopolyspora</taxon>
    </lineage>
</organism>
<dbReference type="SFLD" id="SFLDG01129">
    <property type="entry name" value="C1.5:_HAD__Beta-PGM__Phosphata"/>
    <property type="match status" value="1"/>
</dbReference>
<dbReference type="PANTHER" id="PTHR43481:SF4">
    <property type="entry name" value="GLYCEROL-1-PHOSPHATE PHOSPHOHYDROLASE 1-RELATED"/>
    <property type="match status" value="1"/>
</dbReference>
<dbReference type="InterPro" id="IPR023198">
    <property type="entry name" value="PGP-like_dom2"/>
</dbReference>
<accession>A0ABP6RUQ4</accession>
<gene>
    <name evidence="1" type="ORF">GCM10020366_41850</name>
</gene>
<dbReference type="NCBIfam" id="TIGR01509">
    <property type="entry name" value="HAD-SF-IA-v3"/>
    <property type="match status" value="1"/>
</dbReference>
<dbReference type="SUPFAM" id="SSF56784">
    <property type="entry name" value="HAD-like"/>
    <property type="match status" value="1"/>
</dbReference>
<keyword evidence="1" id="KW-0378">Hydrolase</keyword>
<dbReference type="InterPro" id="IPR006439">
    <property type="entry name" value="HAD-SF_hydro_IA"/>
</dbReference>
<keyword evidence="2" id="KW-1185">Reference proteome</keyword>
<dbReference type="EMBL" id="BAAAYK010000038">
    <property type="protein sequence ID" value="GAA3360712.1"/>
    <property type="molecule type" value="Genomic_DNA"/>
</dbReference>
<dbReference type="InterPro" id="IPR023214">
    <property type="entry name" value="HAD_sf"/>
</dbReference>
<evidence type="ECO:0000313" key="2">
    <source>
        <dbReference type="Proteomes" id="UP001500483"/>
    </source>
</evidence>
<protein>
    <submittedName>
        <fullName evidence="1">HAD family hydrolase</fullName>
    </submittedName>
</protein>
<dbReference type="Proteomes" id="UP001500483">
    <property type="component" value="Unassembled WGS sequence"/>
</dbReference>
<comment type="caution">
    <text evidence="1">The sequence shown here is derived from an EMBL/GenBank/DDBJ whole genome shotgun (WGS) entry which is preliminary data.</text>
</comment>
<dbReference type="InterPro" id="IPR036412">
    <property type="entry name" value="HAD-like_sf"/>
</dbReference>
<sequence length="206" mass="21287">MRMRPERSAVLFDIDGTLIDSTAVVEHVWSRVAAAFGVPREPVLAVCHGKRDADVAAEFFPEPVRAEVLAEVARLELAAADAVVAVPGAANVLGQLDPRRWAAVTSGGRELMTGRLRAAGLPLPCTLICAEDVSRGKPDPEGYLAAARELVVEPADCVVVEDSPPGVAAGIAAGALVAAVTTTHPREALGGAHVVLPELSAVLGLL</sequence>